<feature type="compositionally biased region" description="Polar residues" evidence="1">
    <location>
        <begin position="328"/>
        <end position="339"/>
    </location>
</feature>
<name>A0A0D7AEQ1_9AGAR</name>
<dbReference type="OrthoDB" id="1923159at2759"/>
<feature type="compositionally biased region" description="Basic and acidic residues" evidence="1">
    <location>
        <begin position="294"/>
        <end position="303"/>
    </location>
</feature>
<feature type="compositionally biased region" description="Pro residues" evidence="1">
    <location>
        <begin position="389"/>
        <end position="412"/>
    </location>
</feature>
<feature type="region of interest" description="Disordered" evidence="1">
    <location>
        <begin position="389"/>
        <end position="424"/>
    </location>
</feature>
<dbReference type="CDD" id="cd16618">
    <property type="entry name" value="mRING-HC-C4C4_CNOT4"/>
    <property type="match status" value="1"/>
</dbReference>
<dbReference type="InterPro" id="IPR013083">
    <property type="entry name" value="Znf_RING/FYVE/PHD"/>
</dbReference>
<dbReference type="GO" id="GO:0003676">
    <property type="term" value="F:nucleic acid binding"/>
    <property type="evidence" value="ECO:0007669"/>
    <property type="project" value="InterPro"/>
</dbReference>
<evidence type="ECO:0000259" key="2">
    <source>
        <dbReference type="SMART" id="SM00361"/>
    </source>
</evidence>
<feature type="domain" description="RNA recognition motif" evidence="2">
    <location>
        <begin position="90"/>
        <end position="174"/>
    </location>
</feature>
<accession>A0A0D7AEQ1</accession>
<dbReference type="PANTHER" id="PTHR12603">
    <property type="entry name" value="CCR4-NOT TRANSCRIPTION COMPLEX RELATED"/>
    <property type="match status" value="1"/>
</dbReference>
<feature type="region of interest" description="Disordered" evidence="1">
    <location>
        <begin position="940"/>
        <end position="1053"/>
    </location>
</feature>
<dbReference type="EMBL" id="KN881851">
    <property type="protein sequence ID" value="KIY48351.1"/>
    <property type="molecule type" value="Genomic_DNA"/>
</dbReference>
<dbReference type="InterPro" id="IPR035979">
    <property type="entry name" value="RBD_domain_sf"/>
</dbReference>
<feature type="compositionally biased region" description="Polar residues" evidence="1">
    <location>
        <begin position="687"/>
        <end position="699"/>
    </location>
</feature>
<feature type="compositionally biased region" description="Low complexity" evidence="1">
    <location>
        <begin position="621"/>
        <end position="636"/>
    </location>
</feature>
<feature type="compositionally biased region" description="Low complexity" evidence="1">
    <location>
        <begin position="261"/>
        <end position="273"/>
    </location>
</feature>
<evidence type="ECO:0000313" key="4">
    <source>
        <dbReference type="Proteomes" id="UP000054144"/>
    </source>
</evidence>
<dbReference type="PANTHER" id="PTHR12603:SF0">
    <property type="entry name" value="CCR4-NOT TRANSCRIPTION COMPLEX SUBUNIT 4"/>
    <property type="match status" value="1"/>
</dbReference>
<dbReference type="InterPro" id="IPR039515">
    <property type="entry name" value="NOT4_mRING-HC-C4C4"/>
</dbReference>
<feature type="region of interest" description="Disordered" evidence="1">
    <location>
        <begin position="674"/>
        <end position="703"/>
    </location>
</feature>
<feature type="compositionally biased region" description="Polar residues" evidence="1">
    <location>
        <begin position="587"/>
        <end position="598"/>
    </location>
</feature>
<feature type="region of interest" description="Disordered" evidence="1">
    <location>
        <begin position="580"/>
        <end position="642"/>
    </location>
</feature>
<dbReference type="GO" id="GO:0016567">
    <property type="term" value="P:protein ubiquitination"/>
    <property type="evidence" value="ECO:0007669"/>
    <property type="project" value="TreeGrafter"/>
</dbReference>
<sequence>LDISDLNFKPCVCGYQICRFCWHHIKENLNKRCPACRRIYTDEAVEFKAVSPGDIKRLTQQKKQRERERKELDALGRRHLANVRVVQRNVVYVVGVGSRFAKEELIPTLRSNDYFGQYGKISKILLTKRNPSGGGAPIVGLYVTYHRREDAARAIAAVDGAPSPGGGRDVMRASYGTTKYCMAFLRGVSCSDHNCMNLHEWGDEKDCFTKEDLTTLKHTMKATETKRSVSTRKGEGVEGLPRAAAWGKSGVQHTVSTHNIAAAPNSSGSGSAARQTRRGGGVRSNRNTPSALDSRVHPKERKTTPGKPSSNASSSRPPTPAPAMERQTVATKKTSQSSVHPLPSIPSTSSPAPSEHISPPTDGITPSEAISSSVRPISADLTRLTVPAAPPGLPAVPPGLAAPPGLPPPQWPQPSRVDSASPQTPLLASQTSYQMSNAISALVEDVRMRREYAPATTQTTSPFPDFDRTLQTLRSHDDGFAFSLDPRLAAETEGEEVELPNPEEEANMPFHGTYLDAFPALRTGLPLFGASPGLSYAHNPSRSIYDPLAIRTGSTAPSPIERQSTGSSNYTGLFNPFADTTDDPLLTSKSGLQRSSSSMDEERRVSRFGFARDRQTVTAASSPSHVPSPLSHSNSLADGLPNVTPSPALSQWPAIGRVDLGYLQQSPVLSSPSVQQIQAQHAPHTSPIRTQSGASQSVLSGRFQPFDNSANGVSEAQLREFIQSSRNRVTQSNSGAAGRRLLFQHKVYDSQPFQDPAIMSARFGLPVGEGMYAPDAIPRASYRPPPGLSLPSGGSQFGHQPVVTPQERKESPPLILSAADFPALGSAPASTSVGPSGLDNPSNQDAPASALDAQALEKAQRKAAKKAAAVERAAERQRIAQEKAAAKAAEKEARIAQEKAEKAAAKAAALKVQQEEAEAQRFALEAAALEQEKRRLVKLEKQRQEQAERDKASRAETEKQTQFKKPNTPKKSSDNLKDGDKKALRQKMPPVDTAEAQVPLLSKKPKKNKPIAARPIRVPAKDEESPVDDAAGMPSATPSEASRPPGVRESGVSTPLYASRAGSIEYDTPTSLQDLLEEIHVADPSLDLPNHPFFDMYRINYPSKMPLEYAPLVHALSALSAGSGSFASSIPTGSIDNAVTSFQQLLETLTQTISDLLRLLPRATWGDSSSFDGVLRDMLEGDDFLEDAGEDGPGTEDEVAALTLALERRARWMEAQLSKLEELHRDINTAAVRAVLAFNDQGWERHGLSRRPGNTLQKFDNLGFIEVDDGVRPMTTDELENKLASLEEAEALAEAELRQTMYRMQVVRPEDDDY</sequence>
<feature type="region of interest" description="Disordered" evidence="1">
    <location>
        <begin position="224"/>
        <end position="369"/>
    </location>
</feature>
<feature type="region of interest" description="Disordered" evidence="1">
    <location>
        <begin position="778"/>
        <end position="810"/>
    </location>
</feature>
<gene>
    <name evidence="3" type="ORF">FISHEDRAFT_43537</name>
</gene>
<feature type="compositionally biased region" description="Low complexity" evidence="1">
    <location>
        <begin position="341"/>
        <end position="354"/>
    </location>
</feature>
<keyword evidence="4" id="KW-1185">Reference proteome</keyword>
<dbReference type="InterPro" id="IPR012677">
    <property type="entry name" value="Nucleotide-bd_a/b_plait_sf"/>
</dbReference>
<evidence type="ECO:0000313" key="3">
    <source>
        <dbReference type="EMBL" id="KIY48351.1"/>
    </source>
</evidence>
<dbReference type="GO" id="GO:0030014">
    <property type="term" value="C:CCR4-NOT complex"/>
    <property type="evidence" value="ECO:0007669"/>
    <property type="project" value="InterPro"/>
</dbReference>
<dbReference type="Gene3D" id="3.30.70.330">
    <property type="match status" value="1"/>
</dbReference>
<dbReference type="SUPFAM" id="SSF57850">
    <property type="entry name" value="RING/U-box"/>
    <property type="match status" value="1"/>
</dbReference>
<dbReference type="Pfam" id="PF14570">
    <property type="entry name" value="zf-RING_4"/>
    <property type="match status" value="1"/>
</dbReference>
<dbReference type="SUPFAM" id="SSF54928">
    <property type="entry name" value="RNA-binding domain, RBD"/>
    <property type="match status" value="1"/>
</dbReference>
<feature type="compositionally biased region" description="Basic and acidic residues" evidence="1">
    <location>
        <begin position="940"/>
        <end position="961"/>
    </location>
</feature>
<protein>
    <recommendedName>
        <fullName evidence="2">RNA recognition motif domain-containing protein</fullName>
    </recommendedName>
</protein>
<proteinExistence type="predicted"/>
<evidence type="ECO:0000256" key="1">
    <source>
        <dbReference type="SAM" id="MobiDB-lite"/>
    </source>
</evidence>
<dbReference type="SMART" id="SM00361">
    <property type="entry name" value="RRM_1"/>
    <property type="match status" value="1"/>
</dbReference>
<feature type="compositionally biased region" description="Basic and acidic residues" evidence="1">
    <location>
        <begin position="224"/>
        <end position="236"/>
    </location>
</feature>
<dbReference type="Proteomes" id="UP000054144">
    <property type="component" value="Unassembled WGS sequence"/>
</dbReference>
<dbReference type="InterPro" id="IPR039780">
    <property type="entry name" value="Mot2"/>
</dbReference>
<feature type="compositionally biased region" description="Polar residues" evidence="1">
    <location>
        <begin position="828"/>
        <end position="846"/>
    </location>
</feature>
<feature type="region of interest" description="Disordered" evidence="1">
    <location>
        <begin position="826"/>
        <end position="847"/>
    </location>
</feature>
<feature type="non-terminal residue" evidence="3">
    <location>
        <position position="1"/>
    </location>
</feature>
<dbReference type="Gene3D" id="3.30.40.10">
    <property type="entry name" value="Zinc/RING finger domain, C3HC4 (zinc finger)"/>
    <property type="match status" value="1"/>
</dbReference>
<feature type="region of interest" description="Disordered" evidence="1">
    <location>
        <begin position="874"/>
        <end position="900"/>
    </location>
</feature>
<dbReference type="InterPro" id="IPR003954">
    <property type="entry name" value="RRM_euk-type"/>
</dbReference>
<reference evidence="3 4" key="1">
    <citation type="journal article" date="2015" name="Fungal Genet. Biol.">
        <title>Evolution of novel wood decay mechanisms in Agaricales revealed by the genome sequences of Fistulina hepatica and Cylindrobasidium torrendii.</title>
        <authorList>
            <person name="Floudas D."/>
            <person name="Held B.W."/>
            <person name="Riley R."/>
            <person name="Nagy L.G."/>
            <person name="Koehler G."/>
            <person name="Ransdell A.S."/>
            <person name="Younus H."/>
            <person name="Chow J."/>
            <person name="Chiniquy J."/>
            <person name="Lipzen A."/>
            <person name="Tritt A."/>
            <person name="Sun H."/>
            <person name="Haridas S."/>
            <person name="LaButti K."/>
            <person name="Ohm R.A."/>
            <person name="Kues U."/>
            <person name="Blanchette R.A."/>
            <person name="Grigoriev I.V."/>
            <person name="Minto R.E."/>
            <person name="Hibbett D.S."/>
        </authorList>
    </citation>
    <scope>NUCLEOTIDE SEQUENCE [LARGE SCALE GENOMIC DNA]</scope>
    <source>
        <strain evidence="3 4">ATCC 64428</strain>
    </source>
</reference>
<feature type="compositionally biased region" description="Basic and acidic residues" evidence="1">
    <location>
        <begin position="971"/>
        <end position="983"/>
    </location>
</feature>
<feature type="compositionally biased region" description="Basic and acidic residues" evidence="1">
    <location>
        <begin position="600"/>
        <end position="615"/>
    </location>
</feature>
<dbReference type="GO" id="GO:0004842">
    <property type="term" value="F:ubiquitin-protein transferase activity"/>
    <property type="evidence" value="ECO:0007669"/>
    <property type="project" value="InterPro"/>
</dbReference>
<organism evidence="3 4">
    <name type="scientific">Fistulina hepatica ATCC 64428</name>
    <dbReference type="NCBI Taxonomy" id="1128425"/>
    <lineage>
        <taxon>Eukaryota</taxon>
        <taxon>Fungi</taxon>
        <taxon>Dikarya</taxon>
        <taxon>Basidiomycota</taxon>
        <taxon>Agaricomycotina</taxon>
        <taxon>Agaricomycetes</taxon>
        <taxon>Agaricomycetidae</taxon>
        <taxon>Agaricales</taxon>
        <taxon>Fistulinaceae</taxon>
        <taxon>Fistulina</taxon>
    </lineage>
</organism>